<dbReference type="Pfam" id="PF00703">
    <property type="entry name" value="Glyco_hydro_2"/>
    <property type="match status" value="1"/>
</dbReference>
<keyword evidence="9" id="KW-1185">Reference proteome</keyword>
<dbReference type="Pfam" id="PF02836">
    <property type="entry name" value="Glyco_hydro_2_C"/>
    <property type="match status" value="1"/>
</dbReference>
<dbReference type="Pfam" id="PF02837">
    <property type="entry name" value="Glyco_hydro_2_N"/>
    <property type="match status" value="1"/>
</dbReference>
<feature type="domain" description="Glycoside hydrolase family 2 immunoglobulin-like beta-sandwich" evidence="5">
    <location>
        <begin position="228"/>
        <end position="308"/>
    </location>
</feature>
<dbReference type="SUPFAM" id="SSF49785">
    <property type="entry name" value="Galactose-binding domain-like"/>
    <property type="match status" value="1"/>
</dbReference>
<dbReference type="Gene3D" id="3.20.20.80">
    <property type="entry name" value="Glycosidases"/>
    <property type="match status" value="1"/>
</dbReference>
<dbReference type="PANTHER" id="PTHR42732">
    <property type="entry name" value="BETA-GALACTOSIDASE"/>
    <property type="match status" value="1"/>
</dbReference>
<proteinExistence type="inferred from homology"/>
<evidence type="ECO:0000313" key="9">
    <source>
        <dbReference type="Proteomes" id="UP001303115"/>
    </source>
</evidence>
<dbReference type="Gene3D" id="2.60.40.10">
    <property type="entry name" value="Immunoglobulins"/>
    <property type="match status" value="1"/>
</dbReference>
<dbReference type="InterPro" id="IPR008979">
    <property type="entry name" value="Galactose-bd-like_sf"/>
</dbReference>
<comment type="similarity">
    <text evidence="1">Belongs to the glycosyl hydrolase 2 family.</text>
</comment>
<dbReference type="InterPro" id="IPR013783">
    <property type="entry name" value="Ig-like_fold"/>
</dbReference>
<evidence type="ECO:0000256" key="2">
    <source>
        <dbReference type="ARBA" id="ARBA00022801"/>
    </source>
</evidence>
<evidence type="ECO:0000313" key="8">
    <source>
        <dbReference type="EMBL" id="KAK4034539.1"/>
    </source>
</evidence>
<name>A0AAN6PA21_9PEZI</name>
<dbReference type="InterPro" id="IPR006102">
    <property type="entry name" value="Ig-like_GH2"/>
</dbReference>
<dbReference type="InterPro" id="IPR006104">
    <property type="entry name" value="Glyco_hydro_2_N"/>
</dbReference>
<dbReference type="SUPFAM" id="SSF49303">
    <property type="entry name" value="beta-Galactosidase/glucuronidase domain"/>
    <property type="match status" value="1"/>
</dbReference>
<keyword evidence="4" id="KW-0732">Signal</keyword>
<gene>
    <name evidence="8" type="ORF">C8A01DRAFT_49078</name>
</gene>
<reference evidence="9" key="1">
    <citation type="journal article" date="2023" name="Mol. Phylogenet. Evol.">
        <title>Genome-scale phylogeny and comparative genomics of the fungal order Sordariales.</title>
        <authorList>
            <person name="Hensen N."/>
            <person name="Bonometti L."/>
            <person name="Westerberg I."/>
            <person name="Brannstrom I.O."/>
            <person name="Guillou S."/>
            <person name="Cros-Aarteil S."/>
            <person name="Calhoun S."/>
            <person name="Haridas S."/>
            <person name="Kuo A."/>
            <person name="Mondo S."/>
            <person name="Pangilinan J."/>
            <person name="Riley R."/>
            <person name="LaButti K."/>
            <person name="Andreopoulos B."/>
            <person name="Lipzen A."/>
            <person name="Chen C."/>
            <person name="Yan M."/>
            <person name="Daum C."/>
            <person name="Ng V."/>
            <person name="Clum A."/>
            <person name="Steindorff A."/>
            <person name="Ohm R.A."/>
            <person name="Martin F."/>
            <person name="Silar P."/>
            <person name="Natvig D.O."/>
            <person name="Lalanne C."/>
            <person name="Gautier V."/>
            <person name="Ament-Velasquez S.L."/>
            <person name="Kruys A."/>
            <person name="Hutchinson M.I."/>
            <person name="Powell A.J."/>
            <person name="Barry K."/>
            <person name="Miller A.N."/>
            <person name="Grigoriev I.V."/>
            <person name="Debuchy R."/>
            <person name="Gladieux P."/>
            <person name="Hiltunen Thoren M."/>
            <person name="Johannesson H."/>
        </authorList>
    </citation>
    <scope>NUCLEOTIDE SEQUENCE [LARGE SCALE GENOMIC DNA]</scope>
    <source>
        <strain evidence="9">CBS 284.82</strain>
    </source>
</reference>
<evidence type="ECO:0000256" key="4">
    <source>
        <dbReference type="SAM" id="SignalP"/>
    </source>
</evidence>
<feature type="chain" id="PRO_5043011034" evidence="4">
    <location>
        <begin position="21"/>
        <end position="615"/>
    </location>
</feature>
<organism evidence="8 9">
    <name type="scientific">Parachaetomium inaequale</name>
    <dbReference type="NCBI Taxonomy" id="2588326"/>
    <lineage>
        <taxon>Eukaryota</taxon>
        <taxon>Fungi</taxon>
        <taxon>Dikarya</taxon>
        <taxon>Ascomycota</taxon>
        <taxon>Pezizomycotina</taxon>
        <taxon>Sordariomycetes</taxon>
        <taxon>Sordariomycetidae</taxon>
        <taxon>Sordariales</taxon>
        <taxon>Chaetomiaceae</taxon>
        <taxon>Parachaetomium</taxon>
    </lineage>
</organism>
<evidence type="ECO:0000259" key="5">
    <source>
        <dbReference type="Pfam" id="PF00703"/>
    </source>
</evidence>
<feature type="domain" description="Glycosyl hydrolases family 2 sugar binding" evidence="7">
    <location>
        <begin position="107"/>
        <end position="191"/>
    </location>
</feature>
<keyword evidence="2 8" id="KW-0378">Hydrolase</keyword>
<dbReference type="EMBL" id="MU854475">
    <property type="protein sequence ID" value="KAK4034539.1"/>
    <property type="molecule type" value="Genomic_DNA"/>
</dbReference>
<evidence type="ECO:0000256" key="1">
    <source>
        <dbReference type="ARBA" id="ARBA00007401"/>
    </source>
</evidence>
<comment type="caution">
    <text evidence="8">The sequence shown here is derived from an EMBL/GenBank/DDBJ whole genome shotgun (WGS) entry which is preliminary data.</text>
</comment>
<dbReference type="InterPro" id="IPR006103">
    <property type="entry name" value="Glyco_hydro_2_cat"/>
</dbReference>
<dbReference type="GO" id="GO:0004553">
    <property type="term" value="F:hydrolase activity, hydrolyzing O-glycosyl compounds"/>
    <property type="evidence" value="ECO:0007669"/>
    <property type="project" value="InterPro"/>
</dbReference>
<feature type="signal peptide" evidence="4">
    <location>
        <begin position="1"/>
        <end position="20"/>
    </location>
</feature>
<dbReference type="InterPro" id="IPR036156">
    <property type="entry name" value="Beta-gal/glucu_dom_sf"/>
</dbReference>
<evidence type="ECO:0000256" key="3">
    <source>
        <dbReference type="ARBA" id="ARBA00023295"/>
    </source>
</evidence>
<dbReference type="GO" id="GO:0005975">
    <property type="term" value="P:carbohydrate metabolic process"/>
    <property type="evidence" value="ECO:0007669"/>
    <property type="project" value="InterPro"/>
</dbReference>
<evidence type="ECO:0000259" key="6">
    <source>
        <dbReference type="Pfam" id="PF02836"/>
    </source>
</evidence>
<dbReference type="InterPro" id="IPR017853">
    <property type="entry name" value="GH"/>
</dbReference>
<dbReference type="Proteomes" id="UP001303115">
    <property type="component" value="Unassembled WGS sequence"/>
</dbReference>
<evidence type="ECO:0000259" key="7">
    <source>
        <dbReference type="Pfam" id="PF02837"/>
    </source>
</evidence>
<feature type="domain" description="Glycoside hydrolase family 2 catalytic" evidence="6">
    <location>
        <begin position="350"/>
        <end position="472"/>
    </location>
</feature>
<sequence>MHFLLQLALLLSALLLCAEASVPYQLRAPPLDTPWTSKVGTNPWPQYPRPQLRRDVWESLNGIWTYQPAQGAFDVANPPALPLAQEILIPSCIESGISGIMDMSFSTTHMWFGTNFTIPPRWAESGRRVLLNFEAVDYEATVYVNGAEVGFNRGGYSRFTLDITANIVPDGSNQLHVFVFDPTDAQSIPQGKQVKRPSHIFYTPCTGIWQTVWLESVPDNFISTLDVAADMEGRVAVTVHSWTKDATPVEISVASPRGDVVAQQQQVSDQAFTFTVPSPGLWSPESPTLYNITVRMGDDEVQSYTGFRTISMGDVNGIKRPLLNGEFVFIFGPLDQGFWPDGIYTPPTREAMVYDLKVIKDLGMNMVRKHIKIEPDLFYEACDRMGLLVVQDMPSMRVDGNARPTDAEQKEFERQLEVMVNEHKSYPSIAAWVLYNEGWGQITDYHPEFALTDRVRELDPTRLIDAVTGWHDHGAGDFSDNHKYAEPQCGTPWYSLLSSPYDPNRIGFQGEFGGIGQRPADKNLWPIQGAVDSINQTYEIHSSLESFHYRAHFLLTQLREQVEKYACSGAVYTQTTDVEGEVNGLMTYDRRVIRVDVDQWRKDIEALYEAARGRA</sequence>
<dbReference type="InterPro" id="IPR051913">
    <property type="entry name" value="GH2_Domain-Containing"/>
</dbReference>
<dbReference type="Gene3D" id="2.60.120.260">
    <property type="entry name" value="Galactose-binding domain-like"/>
    <property type="match status" value="1"/>
</dbReference>
<dbReference type="AlphaFoldDB" id="A0AAN6PA21"/>
<accession>A0AAN6PA21</accession>
<dbReference type="PANTHER" id="PTHR42732:SF2">
    <property type="entry name" value="BETA-MANNOSIDASE"/>
    <property type="match status" value="1"/>
</dbReference>
<dbReference type="SUPFAM" id="SSF51445">
    <property type="entry name" value="(Trans)glycosidases"/>
    <property type="match status" value="1"/>
</dbReference>
<keyword evidence="3" id="KW-0326">Glycosidase</keyword>
<protein>
    <submittedName>
        <fullName evidence="8">Glycoside hydrolase</fullName>
    </submittedName>
</protein>